<proteinExistence type="predicted"/>
<dbReference type="AlphaFoldDB" id="A0A5M8QYR0"/>
<evidence type="ECO:0000256" key="1">
    <source>
        <dbReference type="SAM" id="MobiDB-lite"/>
    </source>
</evidence>
<protein>
    <submittedName>
        <fullName evidence="4">PorT family protein</fullName>
    </submittedName>
</protein>
<dbReference type="Pfam" id="PF13568">
    <property type="entry name" value="OMP_b-brl_2"/>
    <property type="match status" value="1"/>
</dbReference>
<name>A0A5M8QYR0_9BACT</name>
<evidence type="ECO:0000259" key="3">
    <source>
        <dbReference type="Pfam" id="PF13568"/>
    </source>
</evidence>
<evidence type="ECO:0000313" key="5">
    <source>
        <dbReference type="Proteomes" id="UP000323994"/>
    </source>
</evidence>
<keyword evidence="2" id="KW-1133">Transmembrane helix</keyword>
<feature type="region of interest" description="Disordered" evidence="1">
    <location>
        <begin position="90"/>
        <end position="181"/>
    </location>
</feature>
<feature type="compositionally biased region" description="Basic and acidic residues" evidence="1">
    <location>
        <begin position="160"/>
        <end position="170"/>
    </location>
</feature>
<dbReference type="Gene3D" id="2.40.160.20">
    <property type="match status" value="1"/>
</dbReference>
<evidence type="ECO:0000313" key="4">
    <source>
        <dbReference type="EMBL" id="KAA6441435.1"/>
    </source>
</evidence>
<feature type="compositionally biased region" description="Polar residues" evidence="1">
    <location>
        <begin position="145"/>
        <end position="159"/>
    </location>
</feature>
<reference evidence="4 5" key="1">
    <citation type="submission" date="2019-05" db="EMBL/GenBank/DDBJ databases">
        <authorList>
            <person name="Qu J.-H."/>
        </authorList>
    </citation>
    <scope>NUCLEOTIDE SEQUENCE [LARGE SCALE GENOMIC DNA]</scope>
    <source>
        <strain evidence="4 5">NS28</strain>
    </source>
</reference>
<feature type="domain" description="Outer membrane protein beta-barrel" evidence="3">
    <location>
        <begin position="270"/>
        <end position="456"/>
    </location>
</feature>
<comment type="caution">
    <text evidence="4">The sequence shown here is derived from an EMBL/GenBank/DDBJ whole genome shotgun (WGS) entry which is preliminary data.</text>
</comment>
<keyword evidence="2" id="KW-0472">Membrane</keyword>
<feature type="compositionally biased region" description="Basic and acidic residues" evidence="1">
    <location>
        <begin position="129"/>
        <end position="143"/>
    </location>
</feature>
<dbReference type="EMBL" id="VBSN01000016">
    <property type="protein sequence ID" value="KAA6441435.1"/>
    <property type="molecule type" value="Genomic_DNA"/>
</dbReference>
<accession>A0A5M8QYR0</accession>
<dbReference type="OrthoDB" id="975478at2"/>
<sequence>MDPSEINNFEDQWRKAFQEASETPPQSVWEGIEAHLDKDDKSTIVPLWWQSPKLWYAAASIAAILLVGAGFWFSKSGESYKKMDTEIAANKMPQQKKDSNKAPTDQTVKSEEENKVLAVSPGVTTDSFVKPENKTNKNNERAAFRNSSQSFLAKNTSGNKKSEAAVDESQKIINPSSISDSERSLLAATDANDSVPEIAGQQTLVSSQALAALPYNDLEVHFQKRYIFFRPESNSEESVKPVKHKEYWAGLGLMPASFNPDLKIKEAPLAFTSNFVSNRKSVSGSSQPGASYAIQTQGGMRLSKHWSVELGVSYLQGNSSYEGGGYVLSAKNYKSANVLENALADLAPNANTPSNSYDFINGGSTYIDVSKTVSNNYQYLQLPVQAGFTINPDKKLSYSVLGGMMANFFLSNDLESASGEIITTTASDDIYRSVNWSATTGLRFNYRLSSKWKANLTGSYQKAVSSGFRSNQSLDLHPVLYGVSWGVRYSF</sequence>
<feature type="transmembrane region" description="Helical" evidence="2">
    <location>
        <begin position="54"/>
        <end position="73"/>
    </location>
</feature>
<keyword evidence="5" id="KW-1185">Reference proteome</keyword>
<gene>
    <name evidence="4" type="ORF">FEM33_02290</name>
</gene>
<dbReference type="Proteomes" id="UP000323994">
    <property type="component" value="Unassembled WGS sequence"/>
</dbReference>
<organism evidence="4 5">
    <name type="scientific">Dyadobacter flavalbus</name>
    <dbReference type="NCBI Taxonomy" id="2579942"/>
    <lineage>
        <taxon>Bacteria</taxon>
        <taxon>Pseudomonadati</taxon>
        <taxon>Bacteroidota</taxon>
        <taxon>Cytophagia</taxon>
        <taxon>Cytophagales</taxon>
        <taxon>Spirosomataceae</taxon>
        <taxon>Dyadobacter</taxon>
    </lineage>
</organism>
<evidence type="ECO:0000256" key="2">
    <source>
        <dbReference type="SAM" id="Phobius"/>
    </source>
</evidence>
<dbReference type="InterPro" id="IPR025665">
    <property type="entry name" value="Beta-barrel_OMP_2"/>
</dbReference>
<keyword evidence="2" id="KW-0812">Transmembrane</keyword>